<protein>
    <submittedName>
        <fullName evidence="2">Uncharacterized protein</fullName>
    </submittedName>
</protein>
<proteinExistence type="predicted"/>
<sequence>MKNAWGFICVVLLVVTTSAALPSDDADDKKISKPKAKNVVMPAKAVEPAKAVDSVQTNMIVPTFHWFGPSLNKKNPLGKDKC</sequence>
<accession>A0ABN7RCN1</accession>
<reference evidence="2 3" key="1">
    <citation type="submission" date="2021-04" db="EMBL/GenBank/DDBJ databases">
        <authorList>
            <person name="Rodrigo-Torres L."/>
            <person name="Arahal R. D."/>
            <person name="Lucena T."/>
        </authorList>
    </citation>
    <scope>NUCLEOTIDE SEQUENCE [LARGE SCALE GENOMIC DNA]</scope>
    <source>
        <strain evidence="2 3">CECT 9623</strain>
    </source>
</reference>
<evidence type="ECO:0000313" key="3">
    <source>
        <dbReference type="Proteomes" id="UP000679725"/>
    </source>
</evidence>
<keyword evidence="1" id="KW-0732">Signal</keyword>
<feature type="signal peptide" evidence="1">
    <location>
        <begin position="1"/>
        <end position="19"/>
    </location>
</feature>
<name>A0ABN7RCN1_9BACT</name>
<dbReference type="RefSeq" id="WP_215233713.1">
    <property type="nucleotide sequence ID" value="NZ_CAJRAU010000003.1"/>
</dbReference>
<comment type="caution">
    <text evidence="2">The sequence shown here is derived from an EMBL/GenBank/DDBJ whole genome shotgun (WGS) entry which is preliminary data.</text>
</comment>
<evidence type="ECO:0000313" key="2">
    <source>
        <dbReference type="EMBL" id="CAG5069612.1"/>
    </source>
</evidence>
<dbReference type="EMBL" id="CAJRAU010000003">
    <property type="protein sequence ID" value="CAG5069612.1"/>
    <property type="molecule type" value="Genomic_DNA"/>
</dbReference>
<organism evidence="2 3">
    <name type="scientific">Dyadobacter linearis</name>
    <dbReference type="NCBI Taxonomy" id="2823330"/>
    <lineage>
        <taxon>Bacteria</taxon>
        <taxon>Pseudomonadati</taxon>
        <taxon>Bacteroidota</taxon>
        <taxon>Cytophagia</taxon>
        <taxon>Cytophagales</taxon>
        <taxon>Spirosomataceae</taxon>
        <taxon>Dyadobacter</taxon>
    </lineage>
</organism>
<gene>
    <name evidence="2" type="ORF">DYBT9623_02348</name>
</gene>
<feature type="chain" id="PRO_5045665510" evidence="1">
    <location>
        <begin position="20"/>
        <end position="82"/>
    </location>
</feature>
<evidence type="ECO:0000256" key="1">
    <source>
        <dbReference type="SAM" id="SignalP"/>
    </source>
</evidence>
<keyword evidence="3" id="KW-1185">Reference proteome</keyword>
<dbReference type="Proteomes" id="UP000679725">
    <property type="component" value="Unassembled WGS sequence"/>
</dbReference>